<protein>
    <submittedName>
        <fullName evidence="2">Uncharacterized protein</fullName>
    </submittedName>
</protein>
<dbReference type="Proteomes" id="UP000653156">
    <property type="component" value="Chromosome"/>
</dbReference>
<organism evidence="2 3">
    <name type="scientific">Paralysiella testudinis</name>
    <dbReference type="NCBI Taxonomy" id="2809020"/>
    <lineage>
        <taxon>Bacteria</taxon>
        <taxon>Pseudomonadati</taxon>
        <taxon>Pseudomonadota</taxon>
        <taxon>Betaproteobacteria</taxon>
        <taxon>Neisseriales</taxon>
        <taxon>Neisseriaceae</taxon>
        <taxon>Paralysiella</taxon>
    </lineage>
</organism>
<reference evidence="2" key="1">
    <citation type="submission" date="2021-02" db="EMBL/GenBank/DDBJ databases">
        <title>Neisseriaceae sp. 26B isolated from the cloaca of a Common Toad-headed Turtle (Mesoclemmys nasuta).</title>
        <authorList>
            <person name="Spergser J."/>
            <person name="Busse H.-J."/>
        </authorList>
    </citation>
    <scope>NUCLEOTIDE SEQUENCE</scope>
    <source>
        <strain evidence="2">26B</strain>
    </source>
</reference>
<dbReference type="PROSITE" id="PS51257">
    <property type="entry name" value="PROKAR_LIPOPROTEIN"/>
    <property type="match status" value="1"/>
</dbReference>
<keyword evidence="3" id="KW-1185">Reference proteome</keyword>
<evidence type="ECO:0000313" key="2">
    <source>
        <dbReference type="EMBL" id="QRQ81097.1"/>
    </source>
</evidence>
<name>A0A892ZGZ0_9NEIS</name>
<dbReference type="AlphaFoldDB" id="A0A892ZGZ0"/>
<evidence type="ECO:0000256" key="1">
    <source>
        <dbReference type="SAM" id="SignalP"/>
    </source>
</evidence>
<sequence length="196" mass="21066">MKKALFISIVLFTLAACGGESAVKTPAPPPPVKEAQAEKPAHLNMGFGTFRLRANSGFKALDLPYKISAGEWPLAEEGATEKNAIIELDKNLVLALTIDAKSDKITVISPRFTVTKNGAYNLQLGNGALVLLASADGEEMAVIQELNNMMVDAMQEYTDSKDGHVVEKMLDIRGVKYGITIRDKMPVILSASSSKS</sequence>
<proteinExistence type="predicted"/>
<dbReference type="EMBL" id="CP069798">
    <property type="protein sequence ID" value="QRQ81097.1"/>
    <property type="molecule type" value="Genomic_DNA"/>
</dbReference>
<feature type="chain" id="PRO_5034062703" evidence="1">
    <location>
        <begin position="23"/>
        <end position="196"/>
    </location>
</feature>
<feature type="signal peptide" evidence="1">
    <location>
        <begin position="1"/>
        <end position="22"/>
    </location>
</feature>
<dbReference type="KEGG" id="ptes:JQU52_10225"/>
<gene>
    <name evidence="2" type="ORF">JQU52_10225</name>
</gene>
<accession>A0A892ZGZ0</accession>
<evidence type="ECO:0000313" key="3">
    <source>
        <dbReference type="Proteomes" id="UP000653156"/>
    </source>
</evidence>
<keyword evidence="1" id="KW-0732">Signal</keyword>
<dbReference type="RefSeq" id="WP_230338386.1">
    <property type="nucleotide sequence ID" value="NZ_CP069798.1"/>
</dbReference>